<protein>
    <submittedName>
        <fullName evidence="1">Uncharacterized protein</fullName>
    </submittedName>
</protein>
<feature type="non-terminal residue" evidence="1">
    <location>
        <position position="97"/>
    </location>
</feature>
<evidence type="ECO:0000313" key="1">
    <source>
        <dbReference type="EMBL" id="KAF6156680.1"/>
    </source>
</evidence>
<sequence length="97" mass="11041">MFFELIQAILGVSPISYLELILDLITNSIDLTHTRGEPNFRFRHNARPIHSIIPEASPTSDSDSMLVLIFSTTSNQIIKALEVEVLEAITTYYRARY</sequence>
<organism evidence="1 2">
    <name type="scientific">Kingdonia uniflora</name>
    <dbReference type="NCBI Taxonomy" id="39325"/>
    <lineage>
        <taxon>Eukaryota</taxon>
        <taxon>Viridiplantae</taxon>
        <taxon>Streptophyta</taxon>
        <taxon>Embryophyta</taxon>
        <taxon>Tracheophyta</taxon>
        <taxon>Spermatophyta</taxon>
        <taxon>Magnoliopsida</taxon>
        <taxon>Ranunculales</taxon>
        <taxon>Circaeasteraceae</taxon>
        <taxon>Kingdonia</taxon>
    </lineage>
</organism>
<name>A0A7J7MPG2_9MAGN</name>
<proteinExistence type="predicted"/>
<evidence type="ECO:0000313" key="2">
    <source>
        <dbReference type="Proteomes" id="UP000541444"/>
    </source>
</evidence>
<dbReference type="EMBL" id="JACGCM010001311">
    <property type="protein sequence ID" value="KAF6156680.1"/>
    <property type="molecule type" value="Genomic_DNA"/>
</dbReference>
<reference evidence="1 2" key="1">
    <citation type="journal article" date="2020" name="IScience">
        <title>Genome Sequencing of the Endangered Kingdonia uniflora (Circaeasteraceae, Ranunculales) Reveals Potential Mechanisms of Evolutionary Specialization.</title>
        <authorList>
            <person name="Sun Y."/>
            <person name="Deng T."/>
            <person name="Zhang A."/>
            <person name="Moore M.J."/>
            <person name="Landis J.B."/>
            <person name="Lin N."/>
            <person name="Zhang H."/>
            <person name="Zhang X."/>
            <person name="Huang J."/>
            <person name="Zhang X."/>
            <person name="Sun H."/>
            <person name="Wang H."/>
        </authorList>
    </citation>
    <scope>NUCLEOTIDE SEQUENCE [LARGE SCALE GENOMIC DNA]</scope>
    <source>
        <strain evidence="1">TB1705</strain>
        <tissue evidence="1">Leaf</tissue>
    </source>
</reference>
<comment type="caution">
    <text evidence="1">The sequence shown here is derived from an EMBL/GenBank/DDBJ whole genome shotgun (WGS) entry which is preliminary data.</text>
</comment>
<dbReference type="Proteomes" id="UP000541444">
    <property type="component" value="Unassembled WGS sequence"/>
</dbReference>
<gene>
    <name evidence="1" type="ORF">GIB67_017816</name>
</gene>
<dbReference type="AlphaFoldDB" id="A0A7J7MPG2"/>
<keyword evidence="2" id="KW-1185">Reference proteome</keyword>
<accession>A0A7J7MPG2</accession>